<reference evidence="2" key="2">
    <citation type="submission" date="2015-01" db="EMBL/GenBank/DDBJ databases">
        <title>Evolutionary Origins and Diversification of the Mycorrhizal Mutualists.</title>
        <authorList>
            <consortium name="DOE Joint Genome Institute"/>
            <consortium name="Mycorrhizal Genomics Consortium"/>
            <person name="Kohler A."/>
            <person name="Kuo A."/>
            <person name="Nagy L.G."/>
            <person name="Floudas D."/>
            <person name="Copeland A."/>
            <person name="Barry K.W."/>
            <person name="Cichocki N."/>
            <person name="Veneault-Fourrey C."/>
            <person name="LaButti K."/>
            <person name="Lindquist E.A."/>
            <person name="Lipzen A."/>
            <person name="Lundell T."/>
            <person name="Morin E."/>
            <person name="Murat C."/>
            <person name="Riley R."/>
            <person name="Ohm R."/>
            <person name="Sun H."/>
            <person name="Tunlid A."/>
            <person name="Henrissat B."/>
            <person name="Grigoriev I.V."/>
            <person name="Hibbett D.S."/>
            <person name="Martin F."/>
        </authorList>
    </citation>
    <scope>NUCLEOTIDE SEQUENCE [LARGE SCALE GENOMIC DNA]</scope>
    <source>
        <strain evidence="2">F 1598</strain>
    </source>
</reference>
<keyword evidence="2" id="KW-1185">Reference proteome</keyword>
<dbReference type="HOGENOM" id="CLU_2776788_0_0_1"/>
<dbReference type="InParanoid" id="A0A0C3BTN7"/>
<evidence type="ECO:0000313" key="2">
    <source>
        <dbReference type="Proteomes" id="UP000054166"/>
    </source>
</evidence>
<dbReference type="Proteomes" id="UP000054166">
    <property type="component" value="Unassembled WGS sequence"/>
</dbReference>
<accession>A0A0C3BTN7</accession>
<dbReference type="EMBL" id="KN832974">
    <property type="protein sequence ID" value="KIM89928.1"/>
    <property type="molecule type" value="Genomic_DNA"/>
</dbReference>
<dbReference type="AlphaFoldDB" id="A0A0C3BTN7"/>
<reference evidence="1 2" key="1">
    <citation type="submission" date="2014-04" db="EMBL/GenBank/DDBJ databases">
        <authorList>
            <consortium name="DOE Joint Genome Institute"/>
            <person name="Kuo A."/>
            <person name="Tarkka M."/>
            <person name="Buscot F."/>
            <person name="Kohler A."/>
            <person name="Nagy L.G."/>
            <person name="Floudas D."/>
            <person name="Copeland A."/>
            <person name="Barry K.W."/>
            <person name="Cichocki N."/>
            <person name="Veneault-Fourrey C."/>
            <person name="LaButti K."/>
            <person name="Lindquist E.A."/>
            <person name="Lipzen A."/>
            <person name="Lundell T."/>
            <person name="Morin E."/>
            <person name="Murat C."/>
            <person name="Sun H."/>
            <person name="Tunlid A."/>
            <person name="Henrissat B."/>
            <person name="Grigoriev I.V."/>
            <person name="Hibbett D.S."/>
            <person name="Martin F."/>
            <person name="Nordberg H.P."/>
            <person name="Cantor M.N."/>
            <person name="Hua S.X."/>
        </authorList>
    </citation>
    <scope>NUCLEOTIDE SEQUENCE [LARGE SCALE GENOMIC DNA]</scope>
    <source>
        <strain evidence="1 2">F 1598</strain>
    </source>
</reference>
<sequence length="69" mass="7946">MRVLRKTRRDWLGTPLPLIFVNLSPCDREIHTDAFSRLTTKDDRMPFGDYSRILNGSNGPPDYCIHGDP</sequence>
<evidence type="ECO:0000313" key="1">
    <source>
        <dbReference type="EMBL" id="KIM89928.1"/>
    </source>
</evidence>
<proteinExistence type="predicted"/>
<gene>
    <name evidence="1" type="ORF">PILCRDRAFT_201213</name>
</gene>
<protein>
    <submittedName>
        <fullName evidence="1">Uncharacterized protein</fullName>
    </submittedName>
</protein>
<name>A0A0C3BTN7_PILCF</name>
<organism evidence="1 2">
    <name type="scientific">Piloderma croceum (strain F 1598)</name>
    <dbReference type="NCBI Taxonomy" id="765440"/>
    <lineage>
        <taxon>Eukaryota</taxon>
        <taxon>Fungi</taxon>
        <taxon>Dikarya</taxon>
        <taxon>Basidiomycota</taxon>
        <taxon>Agaricomycotina</taxon>
        <taxon>Agaricomycetes</taxon>
        <taxon>Agaricomycetidae</taxon>
        <taxon>Atheliales</taxon>
        <taxon>Atheliaceae</taxon>
        <taxon>Piloderma</taxon>
    </lineage>
</organism>